<proteinExistence type="predicted"/>
<evidence type="ECO:0000313" key="2">
    <source>
        <dbReference type="EMBL" id="MBB5056646.1"/>
    </source>
</evidence>
<accession>A0A7W7ZB40</accession>
<name>A0A7W7ZB40_9BACT</name>
<evidence type="ECO:0000313" key="3">
    <source>
        <dbReference type="Proteomes" id="UP000540989"/>
    </source>
</evidence>
<evidence type="ECO:0000256" key="1">
    <source>
        <dbReference type="SAM" id="MobiDB-lite"/>
    </source>
</evidence>
<organism evidence="2 3">
    <name type="scientific">Granulicella aggregans</name>
    <dbReference type="NCBI Taxonomy" id="474949"/>
    <lineage>
        <taxon>Bacteria</taxon>
        <taxon>Pseudomonadati</taxon>
        <taxon>Acidobacteriota</taxon>
        <taxon>Terriglobia</taxon>
        <taxon>Terriglobales</taxon>
        <taxon>Acidobacteriaceae</taxon>
        <taxon>Granulicella</taxon>
    </lineage>
</organism>
<dbReference type="Proteomes" id="UP000540989">
    <property type="component" value="Unassembled WGS sequence"/>
</dbReference>
<reference evidence="2 3" key="1">
    <citation type="submission" date="2020-08" db="EMBL/GenBank/DDBJ databases">
        <title>Genomic Encyclopedia of Type Strains, Phase IV (KMG-V): Genome sequencing to study the core and pangenomes of soil and plant-associated prokaryotes.</title>
        <authorList>
            <person name="Whitman W."/>
        </authorList>
    </citation>
    <scope>NUCLEOTIDE SEQUENCE [LARGE SCALE GENOMIC DNA]</scope>
    <source>
        <strain evidence="2 3">M8UP14</strain>
    </source>
</reference>
<dbReference type="AlphaFoldDB" id="A0A7W7ZB40"/>
<keyword evidence="3" id="KW-1185">Reference proteome</keyword>
<feature type="region of interest" description="Disordered" evidence="1">
    <location>
        <begin position="81"/>
        <end position="111"/>
    </location>
</feature>
<comment type="caution">
    <text evidence="2">The sequence shown here is derived from an EMBL/GenBank/DDBJ whole genome shotgun (WGS) entry which is preliminary data.</text>
</comment>
<sequence>MAAGAIALAAGAPQAGAQMPIGSVATVDAVVSGTTSTDNQRSVLLGNVTVTAKDHPAYVELFRGGSVKVCSTSGVHLTAGNPVVASPPKQEIGPAGSGDSKPVPDSTAPAGSAQFPLMVSLDRGAAELHASVLTSDELMTPDLRVSFSEGGPLDLRVRVANNGDTCIENRVAGLGQHPTLEIGSLFGNDNYRVLPGQHVMFEHGNLHEVVDNESSPCGCPDQAVKTVEATPDISLLPGTKVPTPPPPTAQYPFPAAVSQGLAPPPPPPQAEPGVVHTQVATTLVYKADNPTPPPAPTEPEKKDAAKPKPTVPQRTGFFGGVGRFFKRMFGGS</sequence>
<feature type="region of interest" description="Disordered" evidence="1">
    <location>
        <begin position="286"/>
        <end position="317"/>
    </location>
</feature>
<dbReference type="EMBL" id="JACHIP010000002">
    <property type="protein sequence ID" value="MBB5056646.1"/>
    <property type="molecule type" value="Genomic_DNA"/>
</dbReference>
<gene>
    <name evidence="2" type="ORF">HDF16_001331</name>
</gene>
<protein>
    <submittedName>
        <fullName evidence="2">Uncharacterized protein</fullName>
    </submittedName>
</protein>
<dbReference type="RefSeq" id="WP_184214724.1">
    <property type="nucleotide sequence ID" value="NZ_JACHIP010000002.1"/>
</dbReference>